<organism evidence="2">
    <name type="scientific">uncultured Caudovirales phage</name>
    <dbReference type="NCBI Taxonomy" id="2100421"/>
    <lineage>
        <taxon>Viruses</taxon>
        <taxon>Duplodnaviria</taxon>
        <taxon>Heunggongvirae</taxon>
        <taxon>Uroviricota</taxon>
        <taxon>Caudoviricetes</taxon>
        <taxon>Peduoviridae</taxon>
        <taxon>Maltschvirus</taxon>
        <taxon>Maltschvirus maltsch</taxon>
    </lineage>
</organism>
<protein>
    <submittedName>
        <fullName evidence="2">Uncharacterized protein</fullName>
    </submittedName>
</protein>
<accession>A0A6J5MSX8</accession>
<feature type="transmembrane region" description="Helical" evidence="1">
    <location>
        <begin position="46"/>
        <end position="64"/>
    </location>
</feature>
<keyword evidence="1" id="KW-1133">Transmembrane helix</keyword>
<reference evidence="2" key="1">
    <citation type="submission" date="2020-04" db="EMBL/GenBank/DDBJ databases">
        <authorList>
            <person name="Chiriac C."/>
            <person name="Salcher M."/>
            <person name="Ghai R."/>
            <person name="Kavagutti S V."/>
        </authorList>
    </citation>
    <scope>NUCLEOTIDE SEQUENCE</scope>
</reference>
<name>A0A6J5MSX8_9CAUD</name>
<sequence length="84" mass="9215">MKEWLISLLSSCSKVSSKRIVAIFVTINLIAFTYVATFTIYVCPIAMFDTLALLTAGLFGGTVIERFTKQAKNGNTENTSEINS</sequence>
<evidence type="ECO:0000313" key="2">
    <source>
        <dbReference type="EMBL" id="CAB4149091.1"/>
    </source>
</evidence>
<proteinExistence type="predicted"/>
<keyword evidence="1" id="KW-0812">Transmembrane</keyword>
<gene>
    <name evidence="2" type="ORF">UFOVP533_45</name>
</gene>
<keyword evidence="1" id="KW-0472">Membrane</keyword>
<evidence type="ECO:0000256" key="1">
    <source>
        <dbReference type="SAM" id="Phobius"/>
    </source>
</evidence>
<feature type="transmembrane region" description="Helical" evidence="1">
    <location>
        <begin position="20"/>
        <end position="40"/>
    </location>
</feature>
<dbReference type="EMBL" id="LR796501">
    <property type="protein sequence ID" value="CAB4149091.1"/>
    <property type="molecule type" value="Genomic_DNA"/>
</dbReference>